<proteinExistence type="predicted"/>
<sequence>MGSSSGTIRVTWQPQTSTDTATSSYWINWRVFLCSILVLISMGFASFLISKFEGPRNLNSNNNINININIDNNNNNSNNNGKKEENVGILYADEVWKPCLKGMHPGWLLAFRVCAFFVLLILLIVNAIVDGGSIFYYYTQWTFTLVTIYFGLGSVISMNGCYEYHNEVSGERVHNERFDSERGDYMTTVYGATSNATKTGLSSRHLVDNARPTAGFWGYILQIIFQMNAGAVMLTDMVFWFILVPFLSTTTKNYDLNFFIINMHTVNLVFLLGDTALNCLHFPWFRIAYFILWTSFFVIFQWVLHACISIWWPYPFLDLSSPLAPLWYLVVAIMHIPCYGIFFLMIKLKHVILSRYFPHSYQCSR</sequence>
<feature type="transmembrane region" description="Helical" evidence="1">
    <location>
        <begin position="135"/>
        <end position="156"/>
    </location>
</feature>
<dbReference type="GO" id="GO:0016020">
    <property type="term" value="C:membrane"/>
    <property type="evidence" value="ECO:0007669"/>
    <property type="project" value="TreeGrafter"/>
</dbReference>
<protein>
    <submittedName>
        <fullName evidence="2">Uncharacterized protein</fullName>
    </submittedName>
</protein>
<dbReference type="Proteomes" id="UP001443914">
    <property type="component" value="Unassembled WGS sequence"/>
</dbReference>
<keyword evidence="1" id="KW-0812">Transmembrane</keyword>
<feature type="transmembrane region" description="Helical" evidence="1">
    <location>
        <begin position="326"/>
        <end position="346"/>
    </location>
</feature>
<keyword evidence="3" id="KW-1185">Reference proteome</keyword>
<dbReference type="EMBL" id="JBDFQZ010000010">
    <property type="protein sequence ID" value="KAK9684745.1"/>
    <property type="molecule type" value="Genomic_DNA"/>
</dbReference>
<accession>A0AAW1I7N4</accession>
<feature type="transmembrane region" description="Helical" evidence="1">
    <location>
        <begin position="256"/>
        <end position="277"/>
    </location>
</feature>
<gene>
    <name evidence="2" type="ORF">RND81_10G228800</name>
</gene>
<evidence type="ECO:0000313" key="2">
    <source>
        <dbReference type="EMBL" id="KAK9684745.1"/>
    </source>
</evidence>
<dbReference type="AlphaFoldDB" id="A0AAW1I7N4"/>
<feature type="transmembrane region" description="Helical" evidence="1">
    <location>
        <begin position="289"/>
        <end position="314"/>
    </location>
</feature>
<keyword evidence="1" id="KW-1133">Transmembrane helix</keyword>
<feature type="transmembrane region" description="Helical" evidence="1">
    <location>
        <begin position="219"/>
        <end position="244"/>
    </location>
</feature>
<dbReference type="PANTHER" id="PTHR12242">
    <property type="entry name" value="OS02G0130600 PROTEIN-RELATED"/>
    <property type="match status" value="1"/>
</dbReference>
<feature type="transmembrane region" description="Helical" evidence="1">
    <location>
        <begin position="107"/>
        <end position="129"/>
    </location>
</feature>
<evidence type="ECO:0000313" key="3">
    <source>
        <dbReference type="Proteomes" id="UP001443914"/>
    </source>
</evidence>
<dbReference type="EMBL" id="JBDFQZ010000010">
    <property type="protein sequence ID" value="KAK9684742.1"/>
    <property type="molecule type" value="Genomic_DNA"/>
</dbReference>
<name>A0AAW1I7N4_SAPOF</name>
<organism evidence="2 3">
    <name type="scientific">Saponaria officinalis</name>
    <name type="common">Common soapwort</name>
    <name type="synonym">Lychnis saponaria</name>
    <dbReference type="NCBI Taxonomy" id="3572"/>
    <lineage>
        <taxon>Eukaryota</taxon>
        <taxon>Viridiplantae</taxon>
        <taxon>Streptophyta</taxon>
        <taxon>Embryophyta</taxon>
        <taxon>Tracheophyta</taxon>
        <taxon>Spermatophyta</taxon>
        <taxon>Magnoliopsida</taxon>
        <taxon>eudicotyledons</taxon>
        <taxon>Gunneridae</taxon>
        <taxon>Pentapetalae</taxon>
        <taxon>Caryophyllales</taxon>
        <taxon>Caryophyllaceae</taxon>
        <taxon>Caryophylleae</taxon>
        <taxon>Saponaria</taxon>
    </lineage>
</organism>
<dbReference type="EMBL" id="JBDFQZ010000010">
    <property type="protein sequence ID" value="KAK9684744.1"/>
    <property type="molecule type" value="Genomic_DNA"/>
</dbReference>
<dbReference type="EMBL" id="JBDFQZ010000010">
    <property type="protein sequence ID" value="KAK9684743.1"/>
    <property type="molecule type" value="Genomic_DNA"/>
</dbReference>
<comment type="caution">
    <text evidence="2">The sequence shown here is derived from an EMBL/GenBank/DDBJ whole genome shotgun (WGS) entry which is preliminary data.</text>
</comment>
<keyword evidence="1" id="KW-0472">Membrane</keyword>
<reference evidence="2 3" key="1">
    <citation type="submission" date="2024-03" db="EMBL/GenBank/DDBJ databases">
        <title>WGS assembly of Saponaria officinalis var. Norfolk2.</title>
        <authorList>
            <person name="Jenkins J."/>
            <person name="Shu S."/>
            <person name="Grimwood J."/>
            <person name="Barry K."/>
            <person name="Goodstein D."/>
            <person name="Schmutz J."/>
            <person name="Leebens-Mack J."/>
            <person name="Osbourn A."/>
        </authorList>
    </citation>
    <scope>NUCLEOTIDE SEQUENCE [LARGE SCALE GENOMIC DNA]</scope>
    <source>
        <strain evidence="3">cv. Norfolk2</strain>
        <strain evidence="2">JIC</strain>
        <tissue evidence="2">Leaf</tissue>
    </source>
</reference>
<feature type="transmembrane region" description="Helical" evidence="1">
    <location>
        <begin position="27"/>
        <end position="49"/>
    </location>
</feature>
<evidence type="ECO:0000256" key="1">
    <source>
        <dbReference type="SAM" id="Phobius"/>
    </source>
</evidence>
<dbReference type="PANTHER" id="PTHR12242:SF22">
    <property type="entry name" value="OS02G0130600 PROTEIN"/>
    <property type="match status" value="1"/>
</dbReference>